<evidence type="ECO:0000256" key="1">
    <source>
        <dbReference type="HAMAP-Rule" id="MF_00707"/>
    </source>
</evidence>
<dbReference type="KEGG" id="hhl:Halha_1586"/>
<keyword evidence="4" id="KW-1185">Reference proteome</keyword>
<dbReference type="Gene3D" id="3.30.70.260">
    <property type="match status" value="1"/>
</dbReference>
<name>L0KAX7_HALHC</name>
<dbReference type="Pfam" id="PF13291">
    <property type="entry name" value="ACT_4"/>
    <property type="match status" value="1"/>
</dbReference>
<evidence type="ECO:0000313" key="4">
    <source>
        <dbReference type="Proteomes" id="UP000010880"/>
    </source>
</evidence>
<organism evidence="3 4">
    <name type="scientific">Halobacteroides halobius (strain ATCC 35273 / DSM 5150 / MD-1)</name>
    <dbReference type="NCBI Taxonomy" id="748449"/>
    <lineage>
        <taxon>Bacteria</taxon>
        <taxon>Bacillati</taxon>
        <taxon>Bacillota</taxon>
        <taxon>Clostridia</taxon>
        <taxon>Halanaerobiales</taxon>
        <taxon>Halobacteroidaceae</taxon>
        <taxon>Halobacteroides</taxon>
    </lineage>
</organism>
<evidence type="ECO:0000313" key="3">
    <source>
        <dbReference type="EMBL" id="AGB41524.1"/>
    </source>
</evidence>
<dbReference type="Proteomes" id="UP000010880">
    <property type="component" value="Chromosome"/>
</dbReference>
<comment type="similarity">
    <text evidence="1">Belongs to the UPF0735 family.</text>
</comment>
<dbReference type="EMBL" id="CP003359">
    <property type="protein sequence ID" value="AGB41524.1"/>
    <property type="molecule type" value="Genomic_DNA"/>
</dbReference>
<dbReference type="OrthoDB" id="9788773at2"/>
<reference evidence="4" key="1">
    <citation type="submission" date="2012-02" db="EMBL/GenBank/DDBJ databases">
        <title>The complete genome of Halobacteroides halobius DSM 5150.</title>
        <authorList>
            <person name="Lucas S."/>
            <person name="Copeland A."/>
            <person name="Lapidus A."/>
            <person name="Glavina del Rio T."/>
            <person name="Dalin E."/>
            <person name="Tice H."/>
            <person name="Bruce D."/>
            <person name="Goodwin L."/>
            <person name="Pitluck S."/>
            <person name="Peters L."/>
            <person name="Mikhailova N."/>
            <person name="Gu W."/>
            <person name="Kyrpides N."/>
            <person name="Mavromatis K."/>
            <person name="Ivanova N."/>
            <person name="Brettin T."/>
            <person name="Detter J.C."/>
            <person name="Han C."/>
            <person name="Larimer F."/>
            <person name="Land M."/>
            <person name="Hauser L."/>
            <person name="Markowitz V."/>
            <person name="Cheng J.-F."/>
            <person name="Hugenholtz P."/>
            <person name="Woyke T."/>
            <person name="Wu D."/>
            <person name="Tindall B."/>
            <person name="Pomrenke H."/>
            <person name="Brambilla E."/>
            <person name="Klenk H.-P."/>
            <person name="Eisen J.A."/>
        </authorList>
    </citation>
    <scope>NUCLEOTIDE SEQUENCE [LARGE SCALE GENOMIC DNA]</scope>
    <source>
        <strain evidence="4">ATCC 35273 / DSM 5150 / MD-1</strain>
    </source>
</reference>
<protein>
    <recommendedName>
        <fullName evidence="1">UPF0735 ACT domain-containing protein Halha_1586</fullName>
    </recommendedName>
</protein>
<evidence type="ECO:0000259" key="2">
    <source>
        <dbReference type="PROSITE" id="PS51671"/>
    </source>
</evidence>
<dbReference type="PIRSF" id="PIRSF025624">
    <property type="entry name" value="ACT_PheB"/>
    <property type="match status" value="1"/>
</dbReference>
<dbReference type="InterPro" id="IPR008310">
    <property type="entry name" value="UPF0735_ACT_dom-cont"/>
</dbReference>
<dbReference type="SUPFAM" id="SSF55021">
    <property type="entry name" value="ACT-like"/>
    <property type="match status" value="1"/>
</dbReference>
<sequence>MEEKFYIVAEKVLSDAMKKTVQVKELLATGEENQIKEAVKRVGLSRSAYYRYRDSIFTVQDENSQELVTLSLLIIDKAGLLSQVLTKIAEYKGNILTINQDLPLAEVAHVTLTIEINQLSITIRKLLDKLKEIEGIRKARVITQTFKG</sequence>
<gene>
    <name evidence="3" type="ordered locus">Halha_1586</name>
</gene>
<dbReference type="InterPro" id="IPR045865">
    <property type="entry name" value="ACT-like_dom_sf"/>
</dbReference>
<dbReference type="HAMAP" id="MF_00707">
    <property type="entry name" value="UPF0735"/>
    <property type="match status" value="1"/>
</dbReference>
<dbReference type="RefSeq" id="WP_015327241.1">
    <property type="nucleotide sequence ID" value="NC_019978.1"/>
</dbReference>
<dbReference type="eggNOG" id="COG4492">
    <property type="taxonomic scope" value="Bacteria"/>
</dbReference>
<dbReference type="HOGENOM" id="CLU_128147_0_0_9"/>
<feature type="domain" description="ACT" evidence="2">
    <location>
        <begin position="69"/>
        <end position="144"/>
    </location>
</feature>
<dbReference type="STRING" id="748449.Halha_1586"/>
<accession>L0KAX7</accession>
<dbReference type="AlphaFoldDB" id="L0KAX7"/>
<dbReference type="PROSITE" id="PS51671">
    <property type="entry name" value="ACT"/>
    <property type="match status" value="1"/>
</dbReference>
<dbReference type="NCBIfam" id="NF003361">
    <property type="entry name" value="PRK04435.1"/>
    <property type="match status" value="1"/>
</dbReference>
<proteinExistence type="inferred from homology"/>
<dbReference type="InterPro" id="IPR002912">
    <property type="entry name" value="ACT_dom"/>
</dbReference>